<comment type="caution">
    <text evidence="9">The sequence shown here is derived from an EMBL/GenBank/DDBJ whole genome shotgun (WGS) entry which is preliminary data.</text>
</comment>
<evidence type="ECO:0000313" key="10">
    <source>
        <dbReference type="Proteomes" id="UP000248214"/>
    </source>
</evidence>
<evidence type="ECO:0000256" key="3">
    <source>
        <dbReference type="ARBA" id="ARBA00022795"/>
    </source>
</evidence>
<dbReference type="EMBL" id="PDOD01000003">
    <property type="protein sequence ID" value="PYZ92814.1"/>
    <property type="molecule type" value="Genomic_DNA"/>
</dbReference>
<reference evidence="9 10" key="1">
    <citation type="submission" date="2017-10" db="EMBL/GenBank/DDBJ databases">
        <title>Bacillus sp. nov., a halophilic bacterium isolated from a Keqin Lake.</title>
        <authorList>
            <person name="Wang H."/>
        </authorList>
    </citation>
    <scope>NUCLEOTIDE SEQUENCE [LARGE SCALE GENOMIC DNA]</scope>
    <source>
        <strain evidence="9 10">KQ-12</strain>
    </source>
</reference>
<evidence type="ECO:0000313" key="9">
    <source>
        <dbReference type="EMBL" id="PYZ92814.1"/>
    </source>
</evidence>
<comment type="function">
    <text evidence="5">May act as an export chaperone for the filament capping protein FliD.</text>
</comment>
<evidence type="ECO:0000256" key="7">
    <source>
        <dbReference type="ARBA" id="ARBA00093797"/>
    </source>
</evidence>
<name>A0A323TG09_9BACI</name>
<keyword evidence="9" id="KW-0966">Cell projection</keyword>
<evidence type="ECO:0000256" key="2">
    <source>
        <dbReference type="ARBA" id="ARBA00022490"/>
    </source>
</evidence>
<sequence>MSVLHDLHQLTKQLHDHLAEPLPKDEGREAYIETIDSYLGKRQALLNQLKRPEGEEETKLANELIEMNERVNERMQAVQGEIRMDINQLKKRKSTGKKYENPYDGPTADGVFFDSKK</sequence>
<evidence type="ECO:0000256" key="1">
    <source>
        <dbReference type="ARBA" id="ARBA00004514"/>
    </source>
</evidence>
<comment type="subcellular location">
    <subcellularLocation>
        <location evidence="1">Cytoplasm</location>
        <location evidence="1">Cytosol</location>
    </subcellularLocation>
</comment>
<feature type="region of interest" description="Disordered" evidence="8">
    <location>
        <begin position="93"/>
        <end position="117"/>
    </location>
</feature>
<dbReference type="Pfam" id="PF05400">
    <property type="entry name" value="FliT"/>
    <property type="match status" value="1"/>
</dbReference>
<keyword evidence="9" id="KW-0969">Cilium</keyword>
<keyword evidence="3" id="KW-1005">Bacterial flagellum biogenesis</keyword>
<evidence type="ECO:0000256" key="8">
    <source>
        <dbReference type="SAM" id="MobiDB-lite"/>
    </source>
</evidence>
<dbReference type="RefSeq" id="WP_110610362.1">
    <property type="nucleotide sequence ID" value="NZ_PDOD01000003.1"/>
</dbReference>
<gene>
    <name evidence="9" type="ORF">CR194_14285</name>
</gene>
<protein>
    <recommendedName>
        <fullName evidence="7">Flagellar protein FliT</fullName>
    </recommendedName>
</protein>
<keyword evidence="10" id="KW-1185">Reference proteome</keyword>
<proteinExistence type="inferred from homology"/>
<dbReference type="InterPro" id="IPR008622">
    <property type="entry name" value="FliT"/>
</dbReference>
<dbReference type="AlphaFoldDB" id="A0A323TG09"/>
<organism evidence="9 10">
    <name type="scientific">Salipaludibacillus keqinensis</name>
    <dbReference type="NCBI Taxonomy" id="2045207"/>
    <lineage>
        <taxon>Bacteria</taxon>
        <taxon>Bacillati</taxon>
        <taxon>Bacillota</taxon>
        <taxon>Bacilli</taxon>
        <taxon>Bacillales</taxon>
        <taxon>Bacillaceae</taxon>
    </lineage>
</organism>
<dbReference type="OrthoDB" id="2353131at2"/>
<keyword evidence="4" id="KW-0143">Chaperone</keyword>
<dbReference type="Proteomes" id="UP000248214">
    <property type="component" value="Unassembled WGS sequence"/>
</dbReference>
<evidence type="ECO:0000256" key="6">
    <source>
        <dbReference type="ARBA" id="ARBA00093785"/>
    </source>
</evidence>
<accession>A0A323TG09</accession>
<keyword evidence="2" id="KW-0963">Cytoplasm</keyword>
<evidence type="ECO:0000256" key="4">
    <source>
        <dbReference type="ARBA" id="ARBA00023186"/>
    </source>
</evidence>
<comment type="similarity">
    <text evidence="6">Belongs to the bacillales FliT family.</text>
</comment>
<evidence type="ECO:0000256" key="5">
    <source>
        <dbReference type="ARBA" id="ARBA00093765"/>
    </source>
</evidence>
<keyword evidence="9" id="KW-0282">Flagellum</keyword>